<evidence type="ECO:0000256" key="3">
    <source>
        <dbReference type="ARBA" id="ARBA00009409"/>
    </source>
</evidence>
<keyword evidence="8" id="KW-0862">Zinc</keyword>
<dbReference type="Pfam" id="PF01149">
    <property type="entry name" value="Fapy_DNA_glyco"/>
    <property type="match status" value="1"/>
</dbReference>
<accession>A0A937XFA9</accession>
<dbReference type="GO" id="GO:0003906">
    <property type="term" value="F:DNA-(apurinic or apyrimidinic site) endonuclease activity"/>
    <property type="evidence" value="ECO:0007669"/>
    <property type="project" value="InterPro"/>
</dbReference>
<keyword evidence="5" id="KW-0227">DNA damage</keyword>
<keyword evidence="9" id="KW-0238">DNA-binding</keyword>
<dbReference type="PANTHER" id="PTHR22993">
    <property type="entry name" value="FORMAMIDOPYRIMIDINE-DNA GLYCOSYLASE"/>
    <property type="match status" value="1"/>
</dbReference>
<dbReference type="SMART" id="SM00898">
    <property type="entry name" value="Fapy_DNA_glyco"/>
    <property type="match status" value="1"/>
</dbReference>
<comment type="cofactor">
    <cofactor evidence="2">
        <name>Zn(2+)</name>
        <dbReference type="ChEBI" id="CHEBI:29105"/>
    </cofactor>
</comment>
<dbReference type="AlphaFoldDB" id="A0A937XFA9"/>
<keyword evidence="6 14" id="KW-0863">Zinc-finger</keyword>
<keyword evidence="10" id="KW-0234">DNA repair</keyword>
<dbReference type="GO" id="GO:0016829">
    <property type="term" value="F:lyase activity"/>
    <property type="evidence" value="ECO:0007669"/>
    <property type="project" value="UniProtKB-KW"/>
</dbReference>
<reference evidence="18" key="1">
    <citation type="submission" date="2019-03" db="EMBL/GenBank/DDBJ databases">
        <title>Lake Tanganyika Metagenome-Assembled Genomes (MAGs).</title>
        <authorList>
            <person name="Tran P."/>
        </authorList>
    </citation>
    <scope>NUCLEOTIDE SEQUENCE</scope>
    <source>
        <strain evidence="18">K_DeepCast_150m_m2_040</strain>
    </source>
</reference>
<dbReference type="Proteomes" id="UP000779900">
    <property type="component" value="Unassembled WGS sequence"/>
</dbReference>
<evidence type="ECO:0000256" key="8">
    <source>
        <dbReference type="ARBA" id="ARBA00022833"/>
    </source>
</evidence>
<evidence type="ECO:0000313" key="19">
    <source>
        <dbReference type="Proteomes" id="UP000779900"/>
    </source>
</evidence>
<evidence type="ECO:0000259" key="17">
    <source>
        <dbReference type="PROSITE" id="PS51068"/>
    </source>
</evidence>
<evidence type="ECO:0000256" key="7">
    <source>
        <dbReference type="ARBA" id="ARBA00022801"/>
    </source>
</evidence>
<dbReference type="SMART" id="SM01232">
    <property type="entry name" value="H2TH"/>
    <property type="match status" value="1"/>
</dbReference>
<evidence type="ECO:0000256" key="6">
    <source>
        <dbReference type="ARBA" id="ARBA00022771"/>
    </source>
</evidence>
<dbReference type="InterPro" id="IPR010663">
    <property type="entry name" value="Znf_FPG/IleRS"/>
</dbReference>
<dbReference type="InterPro" id="IPR010979">
    <property type="entry name" value="Ribosomal_uS13-like_H2TH"/>
</dbReference>
<dbReference type="Pfam" id="PF06827">
    <property type="entry name" value="zf-FPG_IleRS"/>
    <property type="match status" value="1"/>
</dbReference>
<evidence type="ECO:0000256" key="14">
    <source>
        <dbReference type="PROSITE-ProRule" id="PRU00391"/>
    </source>
</evidence>
<dbReference type="Gene3D" id="3.20.190.10">
    <property type="entry name" value="MutM-like, N-terminal"/>
    <property type="match status" value="1"/>
</dbReference>
<dbReference type="Gene3D" id="1.10.8.50">
    <property type="match status" value="1"/>
</dbReference>
<evidence type="ECO:0000256" key="5">
    <source>
        <dbReference type="ARBA" id="ARBA00022763"/>
    </source>
</evidence>
<dbReference type="Pfam" id="PF06831">
    <property type="entry name" value="H2TH"/>
    <property type="match status" value="1"/>
</dbReference>
<evidence type="ECO:0000256" key="11">
    <source>
        <dbReference type="ARBA" id="ARBA00023239"/>
    </source>
</evidence>
<evidence type="ECO:0000256" key="4">
    <source>
        <dbReference type="ARBA" id="ARBA00022723"/>
    </source>
</evidence>
<proteinExistence type="inferred from homology"/>
<dbReference type="PANTHER" id="PTHR22993:SF9">
    <property type="entry name" value="FORMAMIDOPYRIMIDINE-DNA GLYCOSYLASE"/>
    <property type="match status" value="1"/>
</dbReference>
<comment type="similarity">
    <text evidence="3">Belongs to the FPG family.</text>
</comment>
<organism evidence="18 19">
    <name type="scientific">candidate division WOR-3 bacterium</name>
    <dbReference type="NCBI Taxonomy" id="2052148"/>
    <lineage>
        <taxon>Bacteria</taxon>
        <taxon>Bacteria division WOR-3</taxon>
    </lineage>
</organism>
<evidence type="ECO:0000256" key="2">
    <source>
        <dbReference type="ARBA" id="ARBA00001947"/>
    </source>
</evidence>
<dbReference type="GO" id="GO:0003684">
    <property type="term" value="F:damaged DNA binding"/>
    <property type="evidence" value="ECO:0007669"/>
    <property type="project" value="InterPro"/>
</dbReference>
<evidence type="ECO:0000256" key="9">
    <source>
        <dbReference type="ARBA" id="ARBA00023125"/>
    </source>
</evidence>
<evidence type="ECO:0000256" key="13">
    <source>
        <dbReference type="ARBA" id="ARBA00023295"/>
    </source>
</evidence>
<keyword evidence="18" id="KW-0255">Endonuclease</keyword>
<comment type="catalytic activity">
    <reaction evidence="1">
        <text>Hydrolysis of DNA containing ring-opened 7-methylguanine residues, releasing 2,6-diamino-4-hydroxy-5-(N-methyl)formamidopyrimidine.</text>
        <dbReference type="EC" id="3.2.2.23"/>
    </reaction>
</comment>
<dbReference type="EMBL" id="VGIR01000005">
    <property type="protein sequence ID" value="MBM3330548.1"/>
    <property type="molecule type" value="Genomic_DNA"/>
</dbReference>
<evidence type="ECO:0000256" key="12">
    <source>
        <dbReference type="ARBA" id="ARBA00023268"/>
    </source>
</evidence>
<dbReference type="PROSITE" id="PS51257">
    <property type="entry name" value="PROKAR_LIPOPROTEIN"/>
    <property type="match status" value="1"/>
</dbReference>
<sequence length="332" mass="37044">MRVRRGRMTRPCGTSWLTAGASCSANRRTRPRTSAATTGCPPGPQSGAARSRNMFELPECATLVRQMNDTVRGKTIERGRLGNSPHKFVWYNRKPAEFERLTRSRKVGAAVAKGRWMFIPFEPGYVLVLGECGGRLLYHQPGSDLPQKYHLFIEFEDKSALSVTTQMWGAMELFEKGREQERKYIKGMRPTPVDKEFTFRYFSGLVDELLAGEKRSVKGLLTQDQLVAGLGNSVVQDIMFRARLHPRRPISDLSPVQRRNLHEAIIKTVREVAARGGRSDELDLFGKPGGYERIMSVKTAGKPCPACGAKIQKIAFLGGACYFCPKCQPAGT</sequence>
<name>A0A937XFA9_UNCW3</name>
<dbReference type="PROSITE" id="PS51068">
    <property type="entry name" value="FPG_CAT"/>
    <property type="match status" value="1"/>
</dbReference>
<evidence type="ECO:0000259" key="16">
    <source>
        <dbReference type="PROSITE" id="PS51066"/>
    </source>
</evidence>
<keyword evidence="11" id="KW-0456">Lyase</keyword>
<dbReference type="GO" id="GO:0034039">
    <property type="term" value="F:8-oxo-7,8-dihydroguanine DNA N-glycosylase activity"/>
    <property type="evidence" value="ECO:0007669"/>
    <property type="project" value="TreeGrafter"/>
</dbReference>
<dbReference type="SUPFAM" id="SSF46946">
    <property type="entry name" value="S13-like H2TH domain"/>
    <property type="match status" value="1"/>
</dbReference>
<dbReference type="GO" id="GO:0008270">
    <property type="term" value="F:zinc ion binding"/>
    <property type="evidence" value="ECO:0007669"/>
    <property type="project" value="UniProtKB-KW"/>
</dbReference>
<evidence type="ECO:0000256" key="10">
    <source>
        <dbReference type="ARBA" id="ARBA00023204"/>
    </source>
</evidence>
<keyword evidence="12" id="KW-0511">Multifunctional enzyme</keyword>
<keyword evidence="13" id="KW-0326">Glycosidase</keyword>
<evidence type="ECO:0000256" key="15">
    <source>
        <dbReference type="SAM" id="MobiDB-lite"/>
    </source>
</evidence>
<dbReference type="InterPro" id="IPR035937">
    <property type="entry name" value="FPG_N"/>
</dbReference>
<dbReference type="InterPro" id="IPR015886">
    <property type="entry name" value="H2TH_FPG"/>
</dbReference>
<feature type="domain" description="FPG-type" evidence="16">
    <location>
        <begin position="283"/>
        <end position="329"/>
    </location>
</feature>
<dbReference type="SUPFAM" id="SSF81624">
    <property type="entry name" value="N-terminal domain of MutM-like DNA repair proteins"/>
    <property type="match status" value="1"/>
</dbReference>
<dbReference type="PROSITE" id="PS51066">
    <property type="entry name" value="ZF_FPG_2"/>
    <property type="match status" value="1"/>
</dbReference>
<evidence type="ECO:0000256" key="1">
    <source>
        <dbReference type="ARBA" id="ARBA00001668"/>
    </source>
</evidence>
<evidence type="ECO:0000313" key="18">
    <source>
        <dbReference type="EMBL" id="MBM3330548.1"/>
    </source>
</evidence>
<keyword evidence="7" id="KW-0378">Hydrolase</keyword>
<dbReference type="InterPro" id="IPR012319">
    <property type="entry name" value="FPG_cat"/>
</dbReference>
<dbReference type="InterPro" id="IPR000214">
    <property type="entry name" value="Znf_DNA_glyclase/AP_lyase"/>
</dbReference>
<comment type="caution">
    <text evidence="18">The sequence shown here is derived from an EMBL/GenBank/DDBJ whole genome shotgun (WGS) entry which is preliminary data.</text>
</comment>
<feature type="region of interest" description="Disordered" evidence="15">
    <location>
        <begin position="21"/>
        <end position="49"/>
    </location>
</feature>
<gene>
    <name evidence="18" type="ORF">FJY68_01695</name>
</gene>
<dbReference type="SUPFAM" id="SSF57716">
    <property type="entry name" value="Glucocorticoid receptor-like (DNA-binding domain)"/>
    <property type="match status" value="1"/>
</dbReference>
<feature type="domain" description="Formamidopyrimidine-DNA glycosylase catalytic" evidence="17">
    <location>
        <begin position="55"/>
        <end position="139"/>
    </location>
</feature>
<keyword evidence="18" id="KW-0540">Nuclease</keyword>
<keyword evidence="4" id="KW-0479">Metal-binding</keyword>
<dbReference type="GO" id="GO:0006284">
    <property type="term" value="P:base-excision repair"/>
    <property type="evidence" value="ECO:0007669"/>
    <property type="project" value="InterPro"/>
</dbReference>
<protein>
    <submittedName>
        <fullName evidence="18">Endonuclease VIII</fullName>
    </submittedName>
</protein>